<dbReference type="Gene3D" id="2.60.120.10">
    <property type="entry name" value="Jelly Rolls"/>
    <property type="match status" value="2"/>
</dbReference>
<dbReference type="AlphaFoldDB" id="A0AAI9XDC8"/>
<keyword evidence="4" id="KW-1185">Reference proteome</keyword>
<dbReference type="GO" id="GO:0071522">
    <property type="term" value="F:ureidoglycine aminohydrolase activity"/>
    <property type="evidence" value="ECO:0007669"/>
    <property type="project" value="InterPro"/>
</dbReference>
<dbReference type="InterPro" id="IPR044704">
    <property type="entry name" value="UGlyAH_cupin_N"/>
</dbReference>
<protein>
    <recommendedName>
        <fullName evidence="5">(S)-ureidoglycine aminohydrolase</fullName>
    </recommendedName>
</protein>
<dbReference type="NCBIfam" id="TIGR03214">
    <property type="entry name" value="ura-cupin"/>
    <property type="match status" value="1"/>
</dbReference>
<evidence type="ECO:0000259" key="1">
    <source>
        <dbReference type="Pfam" id="PF05899"/>
    </source>
</evidence>
<dbReference type="InterPro" id="IPR044697">
    <property type="entry name" value="UGlyAH_cupin_C"/>
</dbReference>
<dbReference type="PANTHER" id="PTHR34571">
    <property type="entry name" value="(S)-UREIDOGLYCINE AMINOHYDROLASE"/>
    <property type="match status" value="1"/>
</dbReference>
<dbReference type="Pfam" id="PF05899">
    <property type="entry name" value="Cupin_3"/>
    <property type="match status" value="1"/>
</dbReference>
<gene>
    <name evidence="3" type="ORF">VN97_g688</name>
</gene>
<evidence type="ECO:0000313" key="3">
    <source>
        <dbReference type="EMBL" id="KAJ9492524.1"/>
    </source>
</evidence>
<dbReference type="NCBIfam" id="NF040771">
    <property type="entry name" value="AAH_UGLYAH2"/>
    <property type="match status" value="1"/>
</dbReference>
<evidence type="ECO:0008006" key="5">
    <source>
        <dbReference type="Google" id="ProtNLM"/>
    </source>
</evidence>
<reference evidence="3" key="2">
    <citation type="journal article" date="2016" name="Fungal Biol.">
        <title>Ochratoxin A production by Penicillium thymicola.</title>
        <authorList>
            <person name="Nguyen H.D.T."/>
            <person name="McMullin D.R."/>
            <person name="Ponomareva E."/>
            <person name="Riley R."/>
            <person name="Pomraning K.R."/>
            <person name="Baker S.E."/>
            <person name="Seifert K.A."/>
        </authorList>
    </citation>
    <scope>NUCLEOTIDE SEQUENCE</scope>
    <source>
        <strain evidence="3">DAOM 180753</strain>
    </source>
</reference>
<dbReference type="InterPro" id="IPR017627">
    <property type="entry name" value="UGHY"/>
</dbReference>
<dbReference type="CDD" id="cd02211">
    <property type="entry name" value="cupin_UGlyAH_N"/>
    <property type="match status" value="1"/>
</dbReference>
<name>A0AAI9XDC8_PENTH</name>
<dbReference type="PANTHER" id="PTHR34571:SF1">
    <property type="entry name" value="(S)-UREIDOGLYCINE AMINOHYDROLASE"/>
    <property type="match status" value="1"/>
</dbReference>
<evidence type="ECO:0000259" key="2">
    <source>
        <dbReference type="Pfam" id="PF07883"/>
    </source>
</evidence>
<evidence type="ECO:0000313" key="4">
    <source>
        <dbReference type="Proteomes" id="UP001227192"/>
    </source>
</evidence>
<sequence length="330" mass="36621">MGNDQKLGAYYAPKGGLPPQTQILTDRAMFTEAYAVIPKGTFSDIVTSFLPFWDKTRLWVIARPLSGFAETFSQYIMEVQPGGGSDHGETDDSAQGVVFVVEGEVTITLGSQKHTLTEGGYAYLPPKSGWNLRNTGATTARFHWIRKAYEYVEGLDKPEPLFLNEKDLPPTPMPNTNGAWATTRFVDPSDLRHDMHVTIVTFEPGGLIPFAETHVMEHGLYVLEGKAVYRLNQDWVEVEAGDFMWLRAFCPQACYAGGPGKFRYLLYKDVNRQMKLSRFAAVARQKVILTLICTSLIPGDTQLLAVDKPHAGELVVGCVTTPVNPYCCIC</sequence>
<dbReference type="Proteomes" id="UP001227192">
    <property type="component" value="Unassembled WGS sequence"/>
</dbReference>
<dbReference type="Pfam" id="PF07883">
    <property type="entry name" value="Cupin_2"/>
    <property type="match status" value="1"/>
</dbReference>
<dbReference type="InterPro" id="IPR013096">
    <property type="entry name" value="Cupin_2"/>
</dbReference>
<dbReference type="NCBIfam" id="NF008376">
    <property type="entry name" value="PRK11171.1-5"/>
    <property type="match status" value="1"/>
</dbReference>
<dbReference type="NCBIfam" id="NF008373">
    <property type="entry name" value="PRK11171.1-2"/>
    <property type="match status" value="1"/>
</dbReference>
<comment type="caution">
    <text evidence="3">The sequence shown here is derived from an EMBL/GenBank/DDBJ whole genome shotgun (WGS) entry which is preliminary data.</text>
</comment>
<feature type="domain" description="Cupin type-2" evidence="2">
    <location>
        <begin position="199"/>
        <end position="263"/>
    </location>
</feature>
<dbReference type="EMBL" id="LACB01000010">
    <property type="protein sequence ID" value="KAJ9492524.1"/>
    <property type="molecule type" value="Genomic_DNA"/>
</dbReference>
<proteinExistence type="predicted"/>
<dbReference type="InterPro" id="IPR014710">
    <property type="entry name" value="RmlC-like_jellyroll"/>
</dbReference>
<dbReference type="SUPFAM" id="SSF51182">
    <property type="entry name" value="RmlC-like cupins"/>
    <property type="match status" value="1"/>
</dbReference>
<reference evidence="3" key="1">
    <citation type="submission" date="2015-06" db="EMBL/GenBank/DDBJ databases">
        <authorList>
            <person name="Nguyen H."/>
        </authorList>
    </citation>
    <scope>NUCLEOTIDE SEQUENCE</scope>
    <source>
        <strain evidence="3">DAOM 180753</strain>
    </source>
</reference>
<organism evidence="3 4">
    <name type="scientific">Penicillium thymicola</name>
    <dbReference type="NCBI Taxonomy" id="293382"/>
    <lineage>
        <taxon>Eukaryota</taxon>
        <taxon>Fungi</taxon>
        <taxon>Dikarya</taxon>
        <taxon>Ascomycota</taxon>
        <taxon>Pezizomycotina</taxon>
        <taxon>Eurotiomycetes</taxon>
        <taxon>Eurotiomycetidae</taxon>
        <taxon>Eurotiales</taxon>
        <taxon>Aspergillaceae</taxon>
        <taxon>Penicillium</taxon>
    </lineage>
</organism>
<dbReference type="InterPro" id="IPR011051">
    <property type="entry name" value="RmlC_Cupin_sf"/>
</dbReference>
<dbReference type="InterPro" id="IPR008579">
    <property type="entry name" value="UGlyAH_Cupin_dom"/>
</dbReference>
<feature type="domain" description="(S)-ureidoglycine aminohydrolase cupin" evidence="1">
    <location>
        <begin position="68"/>
        <end position="149"/>
    </location>
</feature>
<dbReference type="CDD" id="cd02212">
    <property type="entry name" value="cupin_UGlyAH_C"/>
    <property type="match status" value="1"/>
</dbReference>
<accession>A0AAI9XDC8</accession>